<accession>A0A2G9UIV7</accession>
<dbReference type="SUPFAM" id="SSF57603">
    <property type="entry name" value="FnI-like domain"/>
    <property type="match status" value="1"/>
</dbReference>
<keyword evidence="3" id="KW-1185">Reference proteome</keyword>
<dbReference type="GO" id="GO:0005886">
    <property type="term" value="C:plasma membrane"/>
    <property type="evidence" value="ECO:0007669"/>
    <property type="project" value="TreeGrafter"/>
</dbReference>
<dbReference type="OrthoDB" id="5976811at2759"/>
<dbReference type="EMBL" id="KZ346360">
    <property type="protein sequence ID" value="PIO70188.1"/>
    <property type="molecule type" value="Genomic_DNA"/>
</dbReference>
<evidence type="ECO:0000259" key="1">
    <source>
        <dbReference type="PROSITE" id="PS50184"/>
    </source>
</evidence>
<dbReference type="Proteomes" id="UP000230423">
    <property type="component" value="Unassembled WGS sequence"/>
</dbReference>
<dbReference type="PROSITE" id="PS01208">
    <property type="entry name" value="VWFC_1"/>
    <property type="match status" value="1"/>
</dbReference>
<dbReference type="InterPro" id="IPR052624">
    <property type="entry name" value="CRIM1"/>
</dbReference>
<gene>
    <name evidence="2" type="ORF">TELCIR_07968</name>
</gene>
<dbReference type="Gene3D" id="6.20.200.20">
    <property type="match status" value="1"/>
</dbReference>
<proteinExistence type="predicted"/>
<evidence type="ECO:0000313" key="3">
    <source>
        <dbReference type="Proteomes" id="UP000230423"/>
    </source>
</evidence>
<feature type="domain" description="VWFC" evidence="1">
    <location>
        <begin position="147"/>
        <end position="208"/>
    </location>
</feature>
<dbReference type="AlphaFoldDB" id="A0A2G9UIV7"/>
<sequence length="273" mass="30349">MCHRHFQETKENCHSGTELSHSKVPLPKCEAFVPVCEEGMERVLVKEGGNQPGSCCDVFECRKREVQCESFRCPPQVFDEDEGVDCPPDSIRPAEHVPPGMCCPIRPGRSRVFVMGKRTRTDKNGTLHHVKFVDCSWIVIPDGECCPVCVGCQTEKLEKKRKNESWQKDDCTTCTCSEDGTPVCEKHMCSTECENPRKVEGQCCPVCDEPLLLTMPVACPSIEHCPLRCEADDAAVSSVTLGGDNFQTPVSSVPCSRVPCSHGLMYSYNRLQD</sequence>
<dbReference type="SMART" id="SM00214">
    <property type="entry name" value="VWC"/>
    <property type="match status" value="1"/>
</dbReference>
<name>A0A2G9UIV7_TELCI</name>
<dbReference type="PANTHER" id="PTHR46439">
    <property type="entry name" value="CYSTEINE-RICH MOTOR NEURON 1 PROTEIN"/>
    <property type="match status" value="1"/>
</dbReference>
<dbReference type="PROSITE" id="PS50184">
    <property type="entry name" value="VWFC_2"/>
    <property type="match status" value="1"/>
</dbReference>
<dbReference type="Pfam" id="PF23334">
    <property type="entry name" value="VWC2L_2nd"/>
    <property type="match status" value="1"/>
</dbReference>
<dbReference type="InterPro" id="IPR001007">
    <property type="entry name" value="VWF_dom"/>
</dbReference>
<protein>
    <recommendedName>
        <fullName evidence="1">VWFC domain-containing protein</fullName>
    </recommendedName>
</protein>
<dbReference type="PANTHER" id="PTHR46439:SF1">
    <property type="entry name" value="CYSTEINE-RICH MOTOR NEURON 1 PROTEIN"/>
    <property type="match status" value="1"/>
</dbReference>
<reference evidence="2 3" key="1">
    <citation type="submission" date="2015-09" db="EMBL/GenBank/DDBJ databases">
        <title>Draft genome of the parasitic nematode Teladorsagia circumcincta isolate WARC Sus (inbred).</title>
        <authorList>
            <person name="Mitreva M."/>
        </authorList>
    </citation>
    <scope>NUCLEOTIDE SEQUENCE [LARGE SCALE GENOMIC DNA]</scope>
    <source>
        <strain evidence="2 3">S</strain>
    </source>
</reference>
<organism evidence="2 3">
    <name type="scientific">Teladorsagia circumcincta</name>
    <name type="common">Brown stomach worm</name>
    <name type="synonym">Ostertagia circumcincta</name>
    <dbReference type="NCBI Taxonomy" id="45464"/>
    <lineage>
        <taxon>Eukaryota</taxon>
        <taxon>Metazoa</taxon>
        <taxon>Ecdysozoa</taxon>
        <taxon>Nematoda</taxon>
        <taxon>Chromadorea</taxon>
        <taxon>Rhabditida</taxon>
        <taxon>Rhabditina</taxon>
        <taxon>Rhabditomorpha</taxon>
        <taxon>Strongyloidea</taxon>
        <taxon>Trichostrongylidae</taxon>
        <taxon>Teladorsagia</taxon>
    </lineage>
</organism>
<evidence type="ECO:0000313" key="2">
    <source>
        <dbReference type="EMBL" id="PIO70188.1"/>
    </source>
</evidence>